<dbReference type="RefSeq" id="WP_143915248.1">
    <property type="nucleotide sequence ID" value="NZ_CANMXV010000003.1"/>
</dbReference>
<keyword evidence="2" id="KW-1185">Reference proteome</keyword>
<organism evidence="1 2">
    <name type="scientific">Aquimarina algiphila</name>
    <dbReference type="NCBI Taxonomy" id="2047982"/>
    <lineage>
        <taxon>Bacteria</taxon>
        <taxon>Pseudomonadati</taxon>
        <taxon>Bacteroidota</taxon>
        <taxon>Flavobacteriia</taxon>
        <taxon>Flavobacteriales</taxon>
        <taxon>Flavobacteriaceae</taxon>
        <taxon>Aquimarina</taxon>
    </lineage>
</organism>
<sequence length="69" mass="8508">MSKWFYPAQKEISKEINKNSRFVNQVIAKNDVFEKYIIQENNEMYCMLYQIKKDEYNEKGYKILRFRGL</sequence>
<proteinExistence type="predicted"/>
<name>A0A554VRN3_9FLAO</name>
<evidence type="ECO:0000313" key="2">
    <source>
        <dbReference type="Proteomes" id="UP000318833"/>
    </source>
</evidence>
<comment type="caution">
    <text evidence="1">The sequence shown here is derived from an EMBL/GenBank/DDBJ whole genome shotgun (WGS) entry which is preliminary data.</text>
</comment>
<evidence type="ECO:0000313" key="1">
    <source>
        <dbReference type="EMBL" id="TSE11324.1"/>
    </source>
</evidence>
<protein>
    <submittedName>
        <fullName evidence="1">Uncharacterized protein</fullName>
    </submittedName>
</protein>
<gene>
    <name evidence="1" type="ORF">FOF46_01455</name>
</gene>
<dbReference type="AlphaFoldDB" id="A0A554VRN3"/>
<dbReference type="EMBL" id="VLNR01000002">
    <property type="protein sequence ID" value="TSE11324.1"/>
    <property type="molecule type" value="Genomic_DNA"/>
</dbReference>
<dbReference type="Proteomes" id="UP000318833">
    <property type="component" value="Unassembled WGS sequence"/>
</dbReference>
<reference evidence="1 2" key="1">
    <citation type="submission" date="2019-07" db="EMBL/GenBank/DDBJ databases">
        <title>The draft genome sequence of Aquimarina algiphila M91.</title>
        <authorList>
            <person name="Meng X."/>
        </authorList>
    </citation>
    <scope>NUCLEOTIDE SEQUENCE [LARGE SCALE GENOMIC DNA]</scope>
    <source>
        <strain evidence="1 2">M91</strain>
    </source>
</reference>
<accession>A0A554VRN3</accession>